<feature type="transmembrane region" description="Helical" evidence="1">
    <location>
        <begin position="136"/>
        <end position="161"/>
    </location>
</feature>
<sequence>MISRNRKKQMDTKMLVKMAMLIALSGIGAMIKIQGSIALDAVPGFYAALLLGPMAGGIVAFAGHLISALTAGFPMTVPMHLVVAVEMFIIVALFSVVWQKINPWVAIIVGILLNGVGAGLLVVPMSILLGLPLNGWALFAVIWMPLLIGSTVNILIAASLYKIMGKGKSVNGN</sequence>
<evidence type="ECO:0000313" key="3">
    <source>
        <dbReference type="Proteomes" id="UP000001572"/>
    </source>
</evidence>
<dbReference type="GO" id="GO:0022857">
    <property type="term" value="F:transmembrane transporter activity"/>
    <property type="evidence" value="ECO:0007669"/>
    <property type="project" value="InterPro"/>
</dbReference>
<organism evidence="2 3">
    <name type="scientific">Alkaliphilus metalliredigens (strain QYMF)</name>
    <dbReference type="NCBI Taxonomy" id="293826"/>
    <lineage>
        <taxon>Bacteria</taxon>
        <taxon>Bacillati</taxon>
        <taxon>Bacillota</taxon>
        <taxon>Clostridia</taxon>
        <taxon>Peptostreptococcales</taxon>
        <taxon>Natronincolaceae</taxon>
        <taxon>Alkaliphilus</taxon>
    </lineage>
</organism>
<feature type="transmembrane region" description="Helical" evidence="1">
    <location>
        <begin position="45"/>
        <end position="69"/>
    </location>
</feature>
<dbReference type="eggNOG" id="ENOG50332KJ">
    <property type="taxonomic scope" value="Bacteria"/>
</dbReference>
<keyword evidence="1" id="KW-0472">Membrane</keyword>
<evidence type="ECO:0008006" key="4">
    <source>
        <dbReference type="Google" id="ProtNLM"/>
    </source>
</evidence>
<keyword evidence="1" id="KW-0812">Transmembrane</keyword>
<accession>A6TJE1</accession>
<evidence type="ECO:0000256" key="1">
    <source>
        <dbReference type="SAM" id="Phobius"/>
    </source>
</evidence>
<dbReference type="Gene3D" id="1.10.1760.20">
    <property type="match status" value="1"/>
</dbReference>
<name>A6TJE1_ALKMQ</name>
<feature type="transmembrane region" description="Helical" evidence="1">
    <location>
        <begin position="81"/>
        <end position="98"/>
    </location>
</feature>
<dbReference type="KEGG" id="amt:Amet_0066"/>
<protein>
    <recommendedName>
        <fullName evidence="4">ECF transporter S component</fullName>
    </recommendedName>
</protein>
<keyword evidence="3" id="KW-1185">Reference proteome</keyword>
<dbReference type="Proteomes" id="UP000001572">
    <property type="component" value="Chromosome"/>
</dbReference>
<dbReference type="STRING" id="293826.Amet_0066"/>
<dbReference type="Pfam" id="PF12822">
    <property type="entry name" value="ECF_trnsprt"/>
    <property type="match status" value="1"/>
</dbReference>
<gene>
    <name evidence="2" type="ordered locus">Amet_0066</name>
</gene>
<keyword evidence="1" id="KW-1133">Transmembrane helix</keyword>
<dbReference type="EMBL" id="CP000724">
    <property type="protein sequence ID" value="ABR46309.1"/>
    <property type="molecule type" value="Genomic_DNA"/>
</dbReference>
<reference evidence="3" key="1">
    <citation type="journal article" date="2016" name="Genome Announc.">
        <title>Complete genome sequence of Alkaliphilus metalliredigens strain QYMF, an alkaliphilic and metal-reducing bacterium isolated from borax-contaminated leachate ponds.</title>
        <authorList>
            <person name="Hwang C."/>
            <person name="Copeland A."/>
            <person name="Lucas S."/>
            <person name="Lapidus A."/>
            <person name="Barry K."/>
            <person name="Detter J.C."/>
            <person name="Glavina Del Rio T."/>
            <person name="Hammon N."/>
            <person name="Israni S."/>
            <person name="Dalin E."/>
            <person name="Tice H."/>
            <person name="Pitluck S."/>
            <person name="Chertkov O."/>
            <person name="Brettin T."/>
            <person name="Bruce D."/>
            <person name="Han C."/>
            <person name="Schmutz J."/>
            <person name="Larimer F."/>
            <person name="Land M.L."/>
            <person name="Hauser L."/>
            <person name="Kyrpides N."/>
            <person name="Mikhailova N."/>
            <person name="Ye Q."/>
            <person name="Zhou J."/>
            <person name="Richardson P."/>
            <person name="Fields M.W."/>
        </authorList>
    </citation>
    <scope>NUCLEOTIDE SEQUENCE [LARGE SCALE GENOMIC DNA]</scope>
    <source>
        <strain evidence="3">QYMF</strain>
    </source>
</reference>
<dbReference type="AlphaFoldDB" id="A6TJE1"/>
<proteinExistence type="predicted"/>
<evidence type="ECO:0000313" key="2">
    <source>
        <dbReference type="EMBL" id="ABR46309.1"/>
    </source>
</evidence>
<dbReference type="HOGENOM" id="CLU_115366_0_0_9"/>
<feature type="transmembrane region" description="Helical" evidence="1">
    <location>
        <begin position="104"/>
        <end position="129"/>
    </location>
</feature>
<dbReference type="InterPro" id="IPR024529">
    <property type="entry name" value="ECF_trnsprt_substrate-spec"/>
</dbReference>